<feature type="region of interest" description="Disordered" evidence="1">
    <location>
        <begin position="140"/>
        <end position="199"/>
    </location>
</feature>
<evidence type="ECO:0000256" key="1">
    <source>
        <dbReference type="SAM" id="MobiDB-lite"/>
    </source>
</evidence>
<reference evidence="2 3" key="1">
    <citation type="submission" date="2016-06" db="EMBL/GenBank/DDBJ databases">
        <title>Living apart together: crosstalk between the core and supernumerary genomes in a fungal plant pathogen.</title>
        <authorList>
            <person name="Vanheule A."/>
            <person name="Audenaert K."/>
            <person name="Warris S."/>
            <person name="Van De Geest H."/>
            <person name="Schijlen E."/>
            <person name="Hofte M."/>
            <person name="De Saeger S."/>
            <person name="Haesaert G."/>
            <person name="Waalwijk C."/>
            <person name="Van Der Lee T."/>
        </authorList>
    </citation>
    <scope>NUCLEOTIDE SEQUENCE [LARGE SCALE GENOMIC DNA]</scope>
    <source>
        <strain evidence="2 3">2516</strain>
    </source>
</reference>
<proteinExistence type="predicted"/>
<keyword evidence="3" id="KW-1185">Reference proteome</keyword>
<sequence>MSFALTTSIPWPKNLPSGWTLTGKVLTTESSTATYLIQVNNGGDTDSLSATVTIEPQHSEHNYDSVYTETYNIDEAKHTNVVSLHCEMSERMPQECTISIGGHDSTQVSYTAGATDDMLTETFVDVPMVITGGIEYLTGSPSTSVSASVTSDSLAEKGKQSSPTDVDITSYTSKPTSTPSPTVSVSESEPTSGAPSSPRNVLKSMALSAVAILAVVL</sequence>
<comment type="caution">
    <text evidence="2">The sequence shown here is derived from an EMBL/GenBank/DDBJ whole genome shotgun (WGS) entry which is preliminary data.</text>
</comment>
<feature type="compositionally biased region" description="Low complexity" evidence="1">
    <location>
        <begin position="169"/>
        <end position="192"/>
    </location>
</feature>
<organism evidence="2 3">
    <name type="scientific">Fusarium poae</name>
    <dbReference type="NCBI Taxonomy" id="36050"/>
    <lineage>
        <taxon>Eukaryota</taxon>
        <taxon>Fungi</taxon>
        <taxon>Dikarya</taxon>
        <taxon>Ascomycota</taxon>
        <taxon>Pezizomycotina</taxon>
        <taxon>Sordariomycetes</taxon>
        <taxon>Hypocreomycetidae</taxon>
        <taxon>Hypocreales</taxon>
        <taxon>Nectriaceae</taxon>
        <taxon>Fusarium</taxon>
    </lineage>
</organism>
<name>A0A1B8AXW2_FUSPO</name>
<dbReference type="AlphaFoldDB" id="A0A1B8AXW2"/>
<dbReference type="OMA" id="MPQECTI"/>
<accession>A0A1B8AXW2</accession>
<evidence type="ECO:0000313" key="2">
    <source>
        <dbReference type="EMBL" id="OBS25347.1"/>
    </source>
</evidence>
<gene>
    <name evidence="2" type="ORF">FPOA_05880</name>
</gene>
<dbReference type="OrthoDB" id="5090079at2759"/>
<dbReference type="Proteomes" id="UP000091967">
    <property type="component" value="Unassembled WGS sequence"/>
</dbReference>
<evidence type="ECO:0000313" key="3">
    <source>
        <dbReference type="Proteomes" id="UP000091967"/>
    </source>
</evidence>
<dbReference type="EMBL" id="LYXU01000002">
    <property type="protein sequence ID" value="OBS25347.1"/>
    <property type="molecule type" value="Genomic_DNA"/>
</dbReference>
<protein>
    <submittedName>
        <fullName evidence="2">Uncharacterized protein</fullName>
    </submittedName>
</protein>
<feature type="compositionally biased region" description="Low complexity" evidence="1">
    <location>
        <begin position="140"/>
        <end position="153"/>
    </location>
</feature>